<feature type="transmembrane region" description="Helical" evidence="1">
    <location>
        <begin position="41"/>
        <end position="61"/>
    </location>
</feature>
<name>X0T2P4_9ZZZZ</name>
<proteinExistence type="predicted"/>
<protein>
    <submittedName>
        <fullName evidence="2">Uncharacterized protein</fullName>
    </submittedName>
</protein>
<accession>X0T2P4</accession>
<dbReference type="EMBL" id="BARS01019148">
    <property type="protein sequence ID" value="GAF87773.1"/>
    <property type="molecule type" value="Genomic_DNA"/>
</dbReference>
<sequence>LRLGVNATGAPWLLFPFWFLGCYMTVNLVQRLVTAKDIGDVFLIACVIMFACSLAFSTVAFERYYQLAVPAVVLLGLDRRQRLSGYVAIALCHVFFLVLSAARMAQDLV</sequence>
<feature type="transmembrane region" description="Helical" evidence="1">
    <location>
        <begin position="83"/>
        <end position="102"/>
    </location>
</feature>
<keyword evidence="1" id="KW-0472">Membrane</keyword>
<feature type="non-terminal residue" evidence="2">
    <location>
        <position position="1"/>
    </location>
</feature>
<organism evidence="2">
    <name type="scientific">marine sediment metagenome</name>
    <dbReference type="NCBI Taxonomy" id="412755"/>
    <lineage>
        <taxon>unclassified sequences</taxon>
        <taxon>metagenomes</taxon>
        <taxon>ecological metagenomes</taxon>
    </lineage>
</organism>
<reference evidence="2" key="1">
    <citation type="journal article" date="2014" name="Front. Microbiol.">
        <title>High frequency of phylogenetically diverse reductive dehalogenase-homologous genes in deep subseafloor sedimentary metagenomes.</title>
        <authorList>
            <person name="Kawai M."/>
            <person name="Futagami T."/>
            <person name="Toyoda A."/>
            <person name="Takaki Y."/>
            <person name="Nishi S."/>
            <person name="Hori S."/>
            <person name="Arai W."/>
            <person name="Tsubouchi T."/>
            <person name="Morono Y."/>
            <person name="Uchiyama I."/>
            <person name="Ito T."/>
            <person name="Fujiyama A."/>
            <person name="Inagaki F."/>
            <person name="Takami H."/>
        </authorList>
    </citation>
    <scope>NUCLEOTIDE SEQUENCE</scope>
    <source>
        <strain evidence="2">Expedition CK06-06</strain>
    </source>
</reference>
<evidence type="ECO:0000256" key="1">
    <source>
        <dbReference type="SAM" id="Phobius"/>
    </source>
</evidence>
<keyword evidence="1" id="KW-1133">Transmembrane helix</keyword>
<dbReference type="AlphaFoldDB" id="X0T2P4"/>
<feature type="transmembrane region" description="Helical" evidence="1">
    <location>
        <begin position="12"/>
        <end position="29"/>
    </location>
</feature>
<gene>
    <name evidence="2" type="ORF">S01H1_31066</name>
</gene>
<evidence type="ECO:0000313" key="2">
    <source>
        <dbReference type="EMBL" id="GAF87773.1"/>
    </source>
</evidence>
<comment type="caution">
    <text evidence="2">The sequence shown here is derived from an EMBL/GenBank/DDBJ whole genome shotgun (WGS) entry which is preliminary data.</text>
</comment>
<keyword evidence="1" id="KW-0812">Transmembrane</keyword>